<proteinExistence type="predicted"/>
<dbReference type="Gene3D" id="3.40.50.720">
    <property type="entry name" value="NAD(P)-binding Rossmann-like Domain"/>
    <property type="match status" value="1"/>
</dbReference>
<dbReference type="OrthoDB" id="3819888at2759"/>
<keyword evidence="2" id="KW-0472">Membrane</keyword>
<dbReference type="SUPFAM" id="SSF51735">
    <property type="entry name" value="NAD(P)-binding Rossmann-fold domains"/>
    <property type="match status" value="1"/>
</dbReference>
<feature type="transmembrane region" description="Helical" evidence="2">
    <location>
        <begin position="73"/>
        <end position="93"/>
    </location>
</feature>
<gene>
    <name evidence="3" type="ORF">CTheo_4552</name>
</gene>
<evidence type="ECO:0000256" key="1">
    <source>
        <dbReference type="SAM" id="MobiDB-lite"/>
    </source>
</evidence>
<evidence type="ECO:0000313" key="4">
    <source>
        <dbReference type="Proteomes" id="UP000383932"/>
    </source>
</evidence>
<keyword evidence="4" id="KW-1185">Reference proteome</keyword>
<dbReference type="Pfam" id="PF00106">
    <property type="entry name" value="adh_short"/>
    <property type="match status" value="1"/>
</dbReference>
<keyword evidence="2" id="KW-1133">Transmembrane helix</keyword>
<dbReference type="EMBL" id="SSOP01000079">
    <property type="protein sequence ID" value="KAB5592028.1"/>
    <property type="molecule type" value="Genomic_DNA"/>
</dbReference>
<organism evidence="3 4">
    <name type="scientific">Ceratobasidium theobromae</name>
    <dbReference type="NCBI Taxonomy" id="1582974"/>
    <lineage>
        <taxon>Eukaryota</taxon>
        <taxon>Fungi</taxon>
        <taxon>Dikarya</taxon>
        <taxon>Basidiomycota</taxon>
        <taxon>Agaricomycotina</taxon>
        <taxon>Agaricomycetes</taxon>
        <taxon>Cantharellales</taxon>
        <taxon>Ceratobasidiaceae</taxon>
        <taxon>Ceratobasidium</taxon>
    </lineage>
</organism>
<dbReference type="InterPro" id="IPR002347">
    <property type="entry name" value="SDR_fam"/>
</dbReference>
<reference evidence="3 4" key="1">
    <citation type="journal article" date="2019" name="Fungal Biol. Biotechnol.">
        <title>Draft genome sequence of fastidious pathogen Ceratobasidium theobromae, which causes vascular-streak dieback in Theobroma cacao.</title>
        <authorList>
            <person name="Ali S.S."/>
            <person name="Asman A."/>
            <person name="Shao J."/>
            <person name="Firmansyah A.P."/>
            <person name="Susilo A.W."/>
            <person name="Rosmana A."/>
            <person name="McMahon P."/>
            <person name="Junaid M."/>
            <person name="Guest D."/>
            <person name="Kheng T.Y."/>
            <person name="Meinhardt L.W."/>
            <person name="Bailey B.A."/>
        </authorList>
    </citation>
    <scope>NUCLEOTIDE SEQUENCE [LARGE SCALE GENOMIC DNA]</scope>
    <source>
        <strain evidence="3 4">CT2</strain>
    </source>
</reference>
<evidence type="ECO:0000313" key="3">
    <source>
        <dbReference type="EMBL" id="KAB5592028.1"/>
    </source>
</evidence>
<dbReference type="Proteomes" id="UP000383932">
    <property type="component" value="Unassembled WGS sequence"/>
</dbReference>
<dbReference type="AlphaFoldDB" id="A0A5N5QKK4"/>
<keyword evidence="2" id="KW-0812">Transmembrane</keyword>
<feature type="compositionally biased region" description="Basic residues" evidence="1">
    <location>
        <begin position="124"/>
        <end position="146"/>
    </location>
</feature>
<feature type="region of interest" description="Disordered" evidence="1">
    <location>
        <begin position="108"/>
        <end position="149"/>
    </location>
</feature>
<protein>
    <submittedName>
        <fullName evidence="3">Rhamnolipids biosynthesis 3-oxoacyl-[acyl-carrier-protein] reductase</fullName>
    </submittedName>
</protein>
<name>A0A5N5QKK4_9AGAM</name>
<dbReference type="InterPro" id="IPR036291">
    <property type="entry name" value="NAD(P)-bd_dom_sf"/>
</dbReference>
<comment type="caution">
    <text evidence="3">The sequence shown here is derived from an EMBL/GenBank/DDBJ whole genome shotgun (WGS) entry which is preliminary data.</text>
</comment>
<sequence length="159" mass="17372">MNVTDKNSIKNAVKTVSDADGKLDILLNNAAITDPVASFFSDDSAPEALGNAPFENENFQGAPTHSNISTDWAGLYTTNVASIFFLTAFLRLFSQARGAWTHVSSTSTACPAKSRYPTTSSHTTHPKHKHPPHQNIRHRMGAKKHSSSGQLYCTRRMAK</sequence>
<evidence type="ECO:0000256" key="2">
    <source>
        <dbReference type="SAM" id="Phobius"/>
    </source>
</evidence>
<accession>A0A5N5QKK4</accession>